<dbReference type="AlphaFoldDB" id="A0AAV4RD16"/>
<dbReference type="EMBL" id="BPLR01007578">
    <property type="protein sequence ID" value="GIY18125.1"/>
    <property type="molecule type" value="Genomic_DNA"/>
</dbReference>
<dbReference type="Proteomes" id="UP001054945">
    <property type="component" value="Unassembled WGS sequence"/>
</dbReference>
<comment type="caution">
    <text evidence="1">The sequence shown here is derived from an EMBL/GenBank/DDBJ whole genome shotgun (WGS) entry which is preliminary data.</text>
</comment>
<evidence type="ECO:0000313" key="2">
    <source>
        <dbReference type="Proteomes" id="UP001054945"/>
    </source>
</evidence>
<organism evidence="1 2">
    <name type="scientific">Caerostris extrusa</name>
    <name type="common">Bark spider</name>
    <name type="synonym">Caerostris bankana</name>
    <dbReference type="NCBI Taxonomy" id="172846"/>
    <lineage>
        <taxon>Eukaryota</taxon>
        <taxon>Metazoa</taxon>
        <taxon>Ecdysozoa</taxon>
        <taxon>Arthropoda</taxon>
        <taxon>Chelicerata</taxon>
        <taxon>Arachnida</taxon>
        <taxon>Araneae</taxon>
        <taxon>Araneomorphae</taxon>
        <taxon>Entelegynae</taxon>
        <taxon>Araneoidea</taxon>
        <taxon>Araneidae</taxon>
        <taxon>Caerostris</taxon>
    </lineage>
</organism>
<evidence type="ECO:0000313" key="1">
    <source>
        <dbReference type="EMBL" id="GIY18125.1"/>
    </source>
</evidence>
<gene>
    <name evidence="1" type="ORF">CEXT_354541</name>
</gene>
<protein>
    <submittedName>
        <fullName evidence="1">Uncharacterized protein</fullName>
    </submittedName>
</protein>
<accession>A0AAV4RD16</accession>
<proteinExistence type="predicted"/>
<keyword evidence="2" id="KW-1185">Reference proteome</keyword>
<name>A0AAV4RD16_CAEEX</name>
<sequence length="117" mass="13474">MKAPSPPLYLRPVDSKFDNGPRKCTMLTAREMEELVHGKDSADSKLSQVGVTSKKFANVLNRENCLRPEALNLHVENNELNYYDNLDPSLLRSRWFQDIRIRLFQLLATDLSDVTRP</sequence>
<reference evidence="1 2" key="1">
    <citation type="submission" date="2021-06" db="EMBL/GenBank/DDBJ databases">
        <title>Caerostris extrusa draft genome.</title>
        <authorList>
            <person name="Kono N."/>
            <person name="Arakawa K."/>
        </authorList>
    </citation>
    <scope>NUCLEOTIDE SEQUENCE [LARGE SCALE GENOMIC DNA]</scope>
</reference>